<organism evidence="2 3">
    <name type="scientific">Leersia perrieri</name>
    <dbReference type="NCBI Taxonomy" id="77586"/>
    <lineage>
        <taxon>Eukaryota</taxon>
        <taxon>Viridiplantae</taxon>
        <taxon>Streptophyta</taxon>
        <taxon>Embryophyta</taxon>
        <taxon>Tracheophyta</taxon>
        <taxon>Spermatophyta</taxon>
        <taxon>Magnoliopsida</taxon>
        <taxon>Liliopsida</taxon>
        <taxon>Poales</taxon>
        <taxon>Poaceae</taxon>
        <taxon>BOP clade</taxon>
        <taxon>Oryzoideae</taxon>
        <taxon>Oryzeae</taxon>
        <taxon>Oryzinae</taxon>
        <taxon>Leersia</taxon>
    </lineage>
</organism>
<feature type="region of interest" description="Disordered" evidence="1">
    <location>
        <begin position="28"/>
        <end position="55"/>
    </location>
</feature>
<keyword evidence="3" id="KW-1185">Reference proteome</keyword>
<protein>
    <submittedName>
        <fullName evidence="2">Uncharacterized protein</fullName>
    </submittedName>
</protein>
<reference evidence="3" key="2">
    <citation type="submission" date="2013-12" db="EMBL/GenBank/DDBJ databases">
        <authorList>
            <person name="Yu Y."/>
            <person name="Lee S."/>
            <person name="de Baynast K."/>
            <person name="Wissotski M."/>
            <person name="Liu L."/>
            <person name="Talag J."/>
            <person name="Goicoechea J."/>
            <person name="Angelova A."/>
            <person name="Jetty R."/>
            <person name="Kudrna D."/>
            <person name="Golser W."/>
            <person name="Rivera L."/>
            <person name="Zhang J."/>
            <person name="Wing R."/>
        </authorList>
    </citation>
    <scope>NUCLEOTIDE SEQUENCE</scope>
</reference>
<evidence type="ECO:0000313" key="2">
    <source>
        <dbReference type="EnsemblPlants" id="LPERR04G21630.1"/>
    </source>
</evidence>
<name>A0A0D9W9T8_9ORYZ</name>
<evidence type="ECO:0000256" key="1">
    <source>
        <dbReference type="SAM" id="MobiDB-lite"/>
    </source>
</evidence>
<dbReference type="AlphaFoldDB" id="A0A0D9W9T8"/>
<dbReference type="Proteomes" id="UP000032180">
    <property type="component" value="Chromosome 4"/>
</dbReference>
<reference evidence="2 3" key="1">
    <citation type="submission" date="2012-08" db="EMBL/GenBank/DDBJ databases">
        <title>Oryza genome evolution.</title>
        <authorList>
            <person name="Wing R.A."/>
        </authorList>
    </citation>
    <scope>NUCLEOTIDE SEQUENCE</scope>
</reference>
<dbReference type="Gramene" id="LPERR04G21630.1">
    <property type="protein sequence ID" value="LPERR04G21630.1"/>
    <property type="gene ID" value="LPERR04G21630"/>
</dbReference>
<sequence>MAPSKPRVILDHGHGFAFTIETAKRFPSTPRLASRPSLSRVSLPISPPPAIGGEPRRAHLRHLASLPRARAPAAANGRHRRGADCLPSSPPYPTPPYPYPRLLGAGRATDGDRLGIESRFEYLRVILRNITYD</sequence>
<feature type="compositionally biased region" description="Pro residues" evidence="1">
    <location>
        <begin position="88"/>
        <end position="99"/>
    </location>
</feature>
<evidence type="ECO:0000313" key="3">
    <source>
        <dbReference type="Proteomes" id="UP000032180"/>
    </source>
</evidence>
<dbReference type="EnsemblPlants" id="LPERR04G21630.1">
    <property type="protein sequence ID" value="LPERR04G21630.1"/>
    <property type="gene ID" value="LPERR04G21630"/>
</dbReference>
<reference evidence="2" key="3">
    <citation type="submission" date="2015-04" db="UniProtKB">
        <authorList>
            <consortium name="EnsemblPlants"/>
        </authorList>
    </citation>
    <scope>IDENTIFICATION</scope>
</reference>
<proteinExistence type="predicted"/>
<accession>A0A0D9W9T8</accession>
<dbReference type="HOGENOM" id="CLU_1951902_0_0_1"/>
<feature type="region of interest" description="Disordered" evidence="1">
    <location>
        <begin position="69"/>
        <end position="104"/>
    </location>
</feature>